<evidence type="ECO:0000256" key="1">
    <source>
        <dbReference type="ARBA" id="ARBA00004496"/>
    </source>
</evidence>
<dbReference type="Gene3D" id="1.20.1050.90">
    <property type="entry name" value="RecF/RecN/SMC, N-terminal domain"/>
    <property type="match status" value="1"/>
</dbReference>
<evidence type="ECO:0000256" key="3">
    <source>
        <dbReference type="ARBA" id="ARBA00020170"/>
    </source>
</evidence>
<dbReference type="InterPro" id="IPR027417">
    <property type="entry name" value="P-loop_NTPase"/>
</dbReference>
<evidence type="ECO:0000256" key="2">
    <source>
        <dbReference type="ARBA" id="ARBA00008016"/>
    </source>
</evidence>
<keyword evidence="5 9" id="KW-0235">DNA replication</keyword>
<evidence type="ECO:0000256" key="9">
    <source>
        <dbReference type="HAMAP-Rule" id="MF_00365"/>
    </source>
</evidence>
<evidence type="ECO:0000256" key="8">
    <source>
        <dbReference type="ARBA" id="ARBA00023125"/>
    </source>
</evidence>
<dbReference type="PROSITE" id="PS00617">
    <property type="entry name" value="RECF_1"/>
    <property type="match status" value="1"/>
</dbReference>
<reference evidence="11" key="1">
    <citation type="submission" date="2017-05" db="EMBL/GenBank/DDBJ databases">
        <authorList>
            <person name="Imhoff J.F."/>
            <person name="Rahn T."/>
            <person name="Kuenzel S."/>
            <person name="Neulinger S.C."/>
        </authorList>
    </citation>
    <scope>NUCLEOTIDE SEQUENCE</scope>
    <source>
        <strain evidence="11">DSM 4395</strain>
    </source>
</reference>
<dbReference type="GO" id="GO:0005524">
    <property type="term" value="F:ATP binding"/>
    <property type="evidence" value="ECO:0007669"/>
    <property type="project" value="UniProtKB-UniRule"/>
</dbReference>
<comment type="caution">
    <text evidence="11">The sequence shown here is derived from an EMBL/GenBank/DDBJ whole genome shotgun (WGS) entry which is preliminary data.</text>
</comment>
<keyword evidence="4 9" id="KW-0963">Cytoplasm</keyword>
<dbReference type="NCBIfam" id="TIGR00611">
    <property type="entry name" value="recf"/>
    <property type="match status" value="1"/>
</dbReference>
<dbReference type="Pfam" id="PF02463">
    <property type="entry name" value="SMC_N"/>
    <property type="match status" value="1"/>
</dbReference>
<dbReference type="InterPro" id="IPR001238">
    <property type="entry name" value="DNA-binding_RecF"/>
</dbReference>
<dbReference type="GO" id="GO:0006302">
    <property type="term" value="P:double-strand break repair"/>
    <property type="evidence" value="ECO:0007669"/>
    <property type="project" value="TreeGrafter"/>
</dbReference>
<accession>A0AAJ0XEZ5</accession>
<evidence type="ECO:0000313" key="11">
    <source>
        <dbReference type="EMBL" id="MBK5930449.1"/>
    </source>
</evidence>
<evidence type="ECO:0000313" key="12">
    <source>
        <dbReference type="Proteomes" id="UP001296967"/>
    </source>
</evidence>
<evidence type="ECO:0000256" key="7">
    <source>
        <dbReference type="ARBA" id="ARBA00022840"/>
    </source>
</evidence>
<comment type="subcellular location">
    <subcellularLocation>
        <location evidence="1 9">Cytoplasm</location>
    </subcellularLocation>
</comment>
<protein>
    <recommendedName>
        <fullName evidence="3 9">DNA replication and repair protein RecF</fullName>
    </recommendedName>
</protein>
<proteinExistence type="inferred from homology"/>
<dbReference type="PANTHER" id="PTHR32182">
    <property type="entry name" value="DNA REPLICATION AND REPAIR PROTEIN RECF"/>
    <property type="match status" value="1"/>
</dbReference>
<sequence length="350" mass="39171">MRLDRIHIQRFRNLHAVDIEIPEALSWIVGPNAAGKTALLEAIYCLGRGRSFRGRRFGSLIEQGFSSSQVQGWVHNALGPTRIDWSSNADERSHHQRAGAALSVRLICEWTHALVDGEPSLRRRFVDWNLRLWDRSAAALFSRYRRLAAQRNAWLRSGASGPPVWDQAYAEVLAAVFDRRARFFAALVEAFHRVSTEADWLTEIEPRWEGLDANPSALLARLEQMRSADRDRGFTYLGASRADFSFRCHGTPWLASRGQAKVAGIMLQFAAEAVVSAADGRSAVWLVDDLDAELSSEWSVRLLALLRRQPGQILVTALTGKTMVDATRSAEDAMFHVEHGAVERVTVQVS</sequence>
<dbReference type="InterPro" id="IPR003395">
    <property type="entry name" value="RecF/RecN/SMC_N"/>
</dbReference>
<keyword evidence="9" id="KW-0234">DNA repair</keyword>
<keyword evidence="9" id="KW-0227">DNA damage</keyword>
<comment type="function">
    <text evidence="9">The RecF protein is involved in DNA metabolism; it is required for DNA replication and normal SOS inducibility. RecF binds preferentially to single-stranded, linear DNA. It also seems to bind ATP.</text>
</comment>
<keyword evidence="8 9" id="KW-0238">DNA-binding</keyword>
<evidence type="ECO:0000256" key="6">
    <source>
        <dbReference type="ARBA" id="ARBA00022741"/>
    </source>
</evidence>
<dbReference type="AlphaFoldDB" id="A0AAJ0XEZ5"/>
<dbReference type="GO" id="GO:0003697">
    <property type="term" value="F:single-stranded DNA binding"/>
    <property type="evidence" value="ECO:0007669"/>
    <property type="project" value="UniProtKB-UniRule"/>
</dbReference>
<dbReference type="GO" id="GO:0006260">
    <property type="term" value="P:DNA replication"/>
    <property type="evidence" value="ECO:0007669"/>
    <property type="project" value="UniProtKB-UniRule"/>
</dbReference>
<comment type="similarity">
    <text evidence="2 9">Belongs to the RecF family.</text>
</comment>
<dbReference type="PANTHER" id="PTHR32182:SF0">
    <property type="entry name" value="DNA REPLICATION AND REPAIR PROTEIN RECF"/>
    <property type="match status" value="1"/>
</dbReference>
<feature type="binding site" evidence="9">
    <location>
        <begin position="30"/>
        <end position="37"/>
    </location>
    <ligand>
        <name>ATP</name>
        <dbReference type="ChEBI" id="CHEBI:30616"/>
    </ligand>
</feature>
<evidence type="ECO:0000259" key="10">
    <source>
        <dbReference type="Pfam" id="PF02463"/>
    </source>
</evidence>
<dbReference type="Proteomes" id="UP001296967">
    <property type="component" value="Unassembled WGS sequence"/>
</dbReference>
<dbReference type="SUPFAM" id="SSF52540">
    <property type="entry name" value="P-loop containing nucleoside triphosphate hydrolases"/>
    <property type="match status" value="1"/>
</dbReference>
<dbReference type="HAMAP" id="MF_00365">
    <property type="entry name" value="RecF"/>
    <property type="match status" value="1"/>
</dbReference>
<dbReference type="RefSeq" id="WP_201244872.1">
    <property type="nucleotide sequence ID" value="NZ_NHSF01000053.1"/>
</dbReference>
<feature type="domain" description="RecF/RecN/SMC N-terminal" evidence="10">
    <location>
        <begin position="3"/>
        <end position="329"/>
    </location>
</feature>
<reference evidence="11" key="2">
    <citation type="journal article" date="2020" name="Microorganisms">
        <title>Osmotic Adaptation and Compatible Solute Biosynthesis of Phototrophic Bacteria as Revealed from Genome Analyses.</title>
        <authorList>
            <person name="Imhoff J.F."/>
            <person name="Rahn T."/>
            <person name="Kunzel S."/>
            <person name="Keller A."/>
            <person name="Neulinger S.C."/>
        </authorList>
    </citation>
    <scope>NUCLEOTIDE SEQUENCE</scope>
    <source>
        <strain evidence="11">DSM 4395</strain>
    </source>
</reference>
<dbReference type="GO" id="GO:0009432">
    <property type="term" value="P:SOS response"/>
    <property type="evidence" value="ECO:0007669"/>
    <property type="project" value="UniProtKB-UniRule"/>
</dbReference>
<dbReference type="EMBL" id="NHSF01000053">
    <property type="protein sequence ID" value="MBK5930449.1"/>
    <property type="molecule type" value="Genomic_DNA"/>
</dbReference>
<gene>
    <name evidence="9" type="primary">recF</name>
    <name evidence="11" type="ORF">CCR82_07930</name>
</gene>
<dbReference type="InterPro" id="IPR042174">
    <property type="entry name" value="RecF_2"/>
</dbReference>
<dbReference type="Gene3D" id="3.40.50.300">
    <property type="entry name" value="P-loop containing nucleotide triphosphate hydrolases"/>
    <property type="match status" value="1"/>
</dbReference>
<keyword evidence="12" id="KW-1185">Reference proteome</keyword>
<organism evidence="11 12">
    <name type="scientific">Halochromatium salexigens</name>
    <name type="common">Chromatium salexigens</name>
    <dbReference type="NCBI Taxonomy" id="49447"/>
    <lineage>
        <taxon>Bacteria</taxon>
        <taxon>Pseudomonadati</taxon>
        <taxon>Pseudomonadota</taxon>
        <taxon>Gammaproteobacteria</taxon>
        <taxon>Chromatiales</taxon>
        <taxon>Chromatiaceae</taxon>
        <taxon>Halochromatium</taxon>
    </lineage>
</organism>
<keyword evidence="7 9" id="KW-0067">ATP-binding</keyword>
<evidence type="ECO:0000256" key="5">
    <source>
        <dbReference type="ARBA" id="ARBA00022705"/>
    </source>
</evidence>
<keyword evidence="9" id="KW-0742">SOS response</keyword>
<evidence type="ECO:0000256" key="4">
    <source>
        <dbReference type="ARBA" id="ARBA00022490"/>
    </source>
</evidence>
<dbReference type="GO" id="GO:0000731">
    <property type="term" value="P:DNA synthesis involved in DNA repair"/>
    <property type="evidence" value="ECO:0007669"/>
    <property type="project" value="TreeGrafter"/>
</dbReference>
<name>A0AAJ0XEZ5_HALSE</name>
<keyword evidence="6 9" id="KW-0547">Nucleotide-binding</keyword>
<dbReference type="GO" id="GO:0005737">
    <property type="term" value="C:cytoplasm"/>
    <property type="evidence" value="ECO:0007669"/>
    <property type="project" value="UniProtKB-SubCell"/>
</dbReference>
<dbReference type="InterPro" id="IPR018078">
    <property type="entry name" value="DNA-binding_RecF_CS"/>
</dbReference>